<gene>
    <name evidence="2" type="ORF">UT29_C0001G0102</name>
</gene>
<sequence>MYQHLEKLNNNSSLRSSKGFTLIEALVSLVVLTVALGPALVLSSNISSTASIIQNNLVAANLSQEGLEVIRALRDANWYNGLSFDSGLPDGIYRIDWNSIDLISLGGNPPLKITNGLYNYSSGADTIFRRTITITKINSEELRIISEVNWTERGERARSVKAESHLFDWK</sequence>
<accession>A0A0G0QLT3</accession>
<proteinExistence type="predicted"/>
<name>A0A0G0QLT3_YANXG</name>
<dbReference type="Proteomes" id="UP000034845">
    <property type="component" value="Unassembled WGS sequence"/>
</dbReference>
<reference evidence="2 3" key="1">
    <citation type="journal article" date="2015" name="Nature">
        <title>rRNA introns, odd ribosomes, and small enigmatic genomes across a large radiation of phyla.</title>
        <authorList>
            <person name="Brown C.T."/>
            <person name="Hug L.A."/>
            <person name="Thomas B.C."/>
            <person name="Sharon I."/>
            <person name="Castelle C.J."/>
            <person name="Singh A."/>
            <person name="Wilkins M.J."/>
            <person name="Williams K.H."/>
            <person name="Banfield J.F."/>
        </authorList>
    </citation>
    <scope>NUCLEOTIDE SEQUENCE [LARGE SCALE GENOMIC DNA]</scope>
    <source>
        <strain evidence="3">GW2011_GWA1_39_13</strain>
    </source>
</reference>
<feature type="transmembrane region" description="Helical" evidence="1">
    <location>
        <begin position="21"/>
        <end position="42"/>
    </location>
</feature>
<dbReference type="EMBL" id="LBWF01000001">
    <property type="protein sequence ID" value="KKR02622.1"/>
    <property type="molecule type" value="Genomic_DNA"/>
</dbReference>
<evidence type="ECO:0008006" key="4">
    <source>
        <dbReference type="Google" id="ProtNLM"/>
    </source>
</evidence>
<evidence type="ECO:0000313" key="2">
    <source>
        <dbReference type="EMBL" id="KKR02622.1"/>
    </source>
</evidence>
<dbReference type="NCBIfam" id="TIGR02532">
    <property type="entry name" value="IV_pilin_GFxxxE"/>
    <property type="match status" value="1"/>
</dbReference>
<keyword evidence="1" id="KW-1133">Transmembrane helix</keyword>
<dbReference type="InterPro" id="IPR012902">
    <property type="entry name" value="N_methyl_site"/>
</dbReference>
<comment type="caution">
    <text evidence="2">The sequence shown here is derived from an EMBL/GenBank/DDBJ whole genome shotgun (WGS) entry which is preliminary data.</text>
</comment>
<keyword evidence="1" id="KW-0472">Membrane</keyword>
<evidence type="ECO:0000313" key="3">
    <source>
        <dbReference type="Proteomes" id="UP000034845"/>
    </source>
</evidence>
<organism evidence="2 3">
    <name type="scientific">Yanofskybacteria sp. (strain GW2011_GWA1_39_13)</name>
    <dbReference type="NCBI Taxonomy" id="1619019"/>
    <lineage>
        <taxon>Bacteria</taxon>
        <taxon>Candidatus Yanofskyibacteriota</taxon>
    </lineage>
</organism>
<dbReference type="AlphaFoldDB" id="A0A0G0QLT3"/>
<protein>
    <recommendedName>
        <fullName evidence="4">Prepilin-type N-terminal cleavage/methylation domain-containing protein</fullName>
    </recommendedName>
</protein>
<evidence type="ECO:0000256" key="1">
    <source>
        <dbReference type="SAM" id="Phobius"/>
    </source>
</evidence>
<keyword evidence="1" id="KW-0812">Transmembrane</keyword>
<dbReference type="Pfam" id="PF07963">
    <property type="entry name" value="N_methyl"/>
    <property type="match status" value="1"/>
</dbReference>